<organism evidence="1 2">
    <name type="scientific">Ectocarpus siliculosus</name>
    <name type="common">Brown alga</name>
    <name type="synonym">Conferva siliculosa</name>
    <dbReference type="NCBI Taxonomy" id="2880"/>
    <lineage>
        <taxon>Eukaryota</taxon>
        <taxon>Sar</taxon>
        <taxon>Stramenopiles</taxon>
        <taxon>Ochrophyta</taxon>
        <taxon>PX clade</taxon>
        <taxon>Phaeophyceae</taxon>
        <taxon>Ectocarpales</taxon>
        <taxon>Ectocarpaceae</taxon>
        <taxon>Ectocarpus</taxon>
    </lineage>
</organism>
<sequence length="352" mass="38235">MAIVGRRRLLPTLATAASLCTAGVGVYGIEWSETTSSSSEYVYSAAVGELLTIVIQPGLRANIDFVGDLSNHFAVSYRQCSLDDPQPLQIQYSEKLNYLPSIGGCIYAQNDLSVLGEDGCTFWQYNPEETYSKSGIAYEDTEPLEAGRVRFENQGAGNATVDVVMFSEEVPVPSGVVTQSVWIEDSFIKEGSLINTTVNVYFNDDNNYCGGFGCTVDGYVNDYIEGQDSLSLCQVQDGGELYHKDEPFDPYIPLSFDLPEGNEYYVTVVVTAKESSNPASNYTTMAEYGLDQVVVFQTDTTQPDNGARVLAGLSLMSLSWLILFNTLMASLGATSGGTQATMRETVVPATGW</sequence>
<proteinExistence type="predicted"/>
<dbReference type="InParanoid" id="D8LHZ1"/>
<dbReference type="Proteomes" id="UP000002630">
    <property type="component" value="Linkage Group LG13"/>
</dbReference>
<dbReference type="OrthoDB" id="10291711at2759"/>
<dbReference type="EMBL" id="FN648376">
    <property type="protein sequence ID" value="CBN74422.1"/>
    <property type="molecule type" value="Genomic_DNA"/>
</dbReference>
<keyword evidence="2" id="KW-1185">Reference proteome</keyword>
<accession>D8LHZ1</accession>
<evidence type="ECO:0000313" key="1">
    <source>
        <dbReference type="EMBL" id="CBN74422.1"/>
    </source>
</evidence>
<gene>
    <name evidence="1" type="ORF">Esi_0020_0146</name>
</gene>
<name>D8LHZ1_ECTSI</name>
<dbReference type="AlphaFoldDB" id="D8LHZ1"/>
<protein>
    <submittedName>
        <fullName evidence="1">Uncharacterized protein</fullName>
    </submittedName>
</protein>
<dbReference type="EMBL" id="FN649738">
    <property type="protein sequence ID" value="CBN74422.1"/>
    <property type="molecule type" value="Genomic_DNA"/>
</dbReference>
<reference evidence="1 2" key="1">
    <citation type="journal article" date="2010" name="Nature">
        <title>The Ectocarpus genome and the independent evolution of multicellularity in brown algae.</title>
        <authorList>
            <person name="Cock J.M."/>
            <person name="Sterck L."/>
            <person name="Rouze P."/>
            <person name="Scornet D."/>
            <person name="Allen A.E."/>
            <person name="Amoutzias G."/>
            <person name="Anthouard V."/>
            <person name="Artiguenave F."/>
            <person name="Aury J.M."/>
            <person name="Badger J.H."/>
            <person name="Beszteri B."/>
            <person name="Billiau K."/>
            <person name="Bonnet E."/>
            <person name="Bothwell J.H."/>
            <person name="Bowler C."/>
            <person name="Boyen C."/>
            <person name="Brownlee C."/>
            <person name="Carrano C.J."/>
            <person name="Charrier B."/>
            <person name="Cho G.Y."/>
            <person name="Coelho S.M."/>
            <person name="Collen J."/>
            <person name="Corre E."/>
            <person name="Da Silva C."/>
            <person name="Delage L."/>
            <person name="Delaroque N."/>
            <person name="Dittami S.M."/>
            <person name="Doulbeau S."/>
            <person name="Elias M."/>
            <person name="Farnham G."/>
            <person name="Gachon C.M."/>
            <person name="Gschloessl B."/>
            <person name="Heesch S."/>
            <person name="Jabbari K."/>
            <person name="Jubin C."/>
            <person name="Kawai H."/>
            <person name="Kimura K."/>
            <person name="Kloareg B."/>
            <person name="Kupper F.C."/>
            <person name="Lang D."/>
            <person name="Le Bail A."/>
            <person name="Leblanc C."/>
            <person name="Lerouge P."/>
            <person name="Lohr M."/>
            <person name="Lopez P.J."/>
            <person name="Martens C."/>
            <person name="Maumus F."/>
            <person name="Michel G."/>
            <person name="Miranda-Saavedra D."/>
            <person name="Morales J."/>
            <person name="Moreau H."/>
            <person name="Motomura T."/>
            <person name="Nagasato C."/>
            <person name="Napoli C.A."/>
            <person name="Nelson D.R."/>
            <person name="Nyvall-Collen P."/>
            <person name="Peters A.F."/>
            <person name="Pommier C."/>
            <person name="Potin P."/>
            <person name="Poulain J."/>
            <person name="Quesneville H."/>
            <person name="Read B."/>
            <person name="Rensing S.A."/>
            <person name="Ritter A."/>
            <person name="Rousvoal S."/>
            <person name="Samanta M."/>
            <person name="Samson G."/>
            <person name="Schroeder D.C."/>
            <person name="Segurens B."/>
            <person name="Strittmatter M."/>
            <person name="Tonon T."/>
            <person name="Tregear J.W."/>
            <person name="Valentin K."/>
            <person name="von Dassow P."/>
            <person name="Yamagishi T."/>
            <person name="Van de Peer Y."/>
            <person name="Wincker P."/>
        </authorList>
    </citation>
    <scope>NUCLEOTIDE SEQUENCE [LARGE SCALE GENOMIC DNA]</scope>
    <source>
        <strain evidence="2">Ec32 / CCAP1310/4</strain>
    </source>
</reference>
<evidence type="ECO:0000313" key="2">
    <source>
        <dbReference type="Proteomes" id="UP000002630"/>
    </source>
</evidence>